<protein>
    <submittedName>
        <fullName evidence="1">Uncharacterized protein</fullName>
    </submittedName>
</protein>
<dbReference type="EMBL" id="PFLF01000078">
    <property type="protein sequence ID" value="PIY68855.1"/>
    <property type="molecule type" value="Genomic_DNA"/>
</dbReference>
<reference evidence="2" key="1">
    <citation type="submission" date="2017-09" db="EMBL/GenBank/DDBJ databases">
        <title>Depth-based differentiation of microbial function through sediment-hosted aquifers and enrichment of novel symbionts in the deep terrestrial subsurface.</title>
        <authorList>
            <person name="Probst A.J."/>
            <person name="Ladd B."/>
            <person name="Jarett J.K."/>
            <person name="Geller-Mcgrath D.E."/>
            <person name="Sieber C.M.K."/>
            <person name="Emerson J.B."/>
            <person name="Anantharaman K."/>
            <person name="Thomas B.C."/>
            <person name="Malmstrom R."/>
            <person name="Stieglmeier M."/>
            <person name="Klingl A."/>
            <person name="Woyke T."/>
            <person name="Ryan C.M."/>
            <person name="Banfield J.F."/>
        </authorList>
    </citation>
    <scope>NUCLEOTIDE SEQUENCE [LARGE SCALE GENOMIC DNA]</scope>
</reference>
<organism evidence="1 2">
    <name type="scientific">Candidatus Roizmanbacteria bacterium CG_4_10_14_0_8_um_filter_39_9</name>
    <dbReference type="NCBI Taxonomy" id="1974829"/>
    <lineage>
        <taxon>Bacteria</taxon>
        <taxon>Candidatus Roizmaniibacteriota</taxon>
    </lineage>
</organism>
<accession>A0A2M7QCA2</accession>
<proteinExistence type="predicted"/>
<sequence>MATMEALNRDSYTKAMSTALYSKCEFNPIAGPYASLVERFQPYQTLWRPIAPTFFFTNCQAKTVNNEVQNIYLSTSQDGLKGGIVVEGENRKANIHVSQRLIKDKEVSTTVLIQDNDKENHGNLLLSHMYVKHQGNEKAIFVNIAMYSMTQIEKKKNFDFCTLTSSPNEWTLLWDFEGKKWNVVDNNGQAQALTDGQVANLQNQGFNLPTVVEKTEAGGIKALVLISGKEVEITIPTDLPKTDVMAAFLDGTPIVPFSIKVDDEEKVIDTSREQIEVWHGQLKRVEMTNTEFIGLSQAGSGSGRVLQKDLSLLGIFADYRVTGIEDGANYKVHSIIQEMVRNGVANHEVHELGINVAMGYNTGAYTKNGDGEGEFDSTVVVQSNKGYQFKLTSLMGKDDSNFTHNLRMRFSKEQVDQLKKDNTIAERYFDDCGDSGKPDPVLDWSHEKRKFVLRKYKDFELTQLENEIDCSAEDLKSVFGFEIAPEEIRLAGPVAHLGIKTGKREYSITVPSSLDGFNPTDEIKAKGPMLPLSIYTNAEGGWENIIK</sequence>
<dbReference type="AlphaFoldDB" id="A0A2M7QCA2"/>
<evidence type="ECO:0000313" key="1">
    <source>
        <dbReference type="EMBL" id="PIY68855.1"/>
    </source>
</evidence>
<gene>
    <name evidence="1" type="ORF">COY90_03625</name>
</gene>
<dbReference type="Proteomes" id="UP000230108">
    <property type="component" value="Unassembled WGS sequence"/>
</dbReference>
<name>A0A2M7QCA2_9BACT</name>
<comment type="caution">
    <text evidence="1">The sequence shown here is derived from an EMBL/GenBank/DDBJ whole genome shotgun (WGS) entry which is preliminary data.</text>
</comment>
<evidence type="ECO:0000313" key="2">
    <source>
        <dbReference type="Proteomes" id="UP000230108"/>
    </source>
</evidence>